<evidence type="ECO:0000256" key="3">
    <source>
        <dbReference type="ARBA" id="ARBA00011738"/>
    </source>
</evidence>
<dbReference type="PANTHER" id="PTHR13693">
    <property type="entry name" value="CLASS II AMINOTRANSFERASE/8-AMINO-7-OXONONANOATE SYNTHASE"/>
    <property type="match status" value="1"/>
</dbReference>
<dbReference type="Gene3D" id="3.90.1150.10">
    <property type="entry name" value="Aspartate Aminotransferase, domain 1"/>
    <property type="match status" value="1"/>
</dbReference>
<dbReference type="GO" id="GO:0008710">
    <property type="term" value="F:8-amino-7-oxononanoate synthase activity"/>
    <property type="evidence" value="ECO:0007669"/>
    <property type="project" value="UniProtKB-UniRule"/>
</dbReference>
<dbReference type="UniPathway" id="UPA00078"/>
<evidence type="ECO:0000259" key="10">
    <source>
        <dbReference type="Pfam" id="PF00155"/>
    </source>
</evidence>
<dbReference type="Gene3D" id="3.40.640.10">
    <property type="entry name" value="Type I PLP-dependent aspartate aminotransferase-like (Major domain)"/>
    <property type="match status" value="1"/>
</dbReference>
<dbReference type="NCBIfam" id="TIGR00858">
    <property type="entry name" value="bioF"/>
    <property type="match status" value="1"/>
</dbReference>
<feature type="binding site" evidence="8">
    <location>
        <position position="21"/>
    </location>
    <ligand>
        <name>substrate</name>
    </ligand>
</feature>
<gene>
    <name evidence="8" type="primary">bioF</name>
    <name evidence="11" type="ORF">SAMN05216552_10034</name>
</gene>
<feature type="domain" description="Aminotransferase class I/classII large" evidence="10">
    <location>
        <begin position="40"/>
        <end position="388"/>
    </location>
</feature>
<dbReference type="GO" id="GO:0030170">
    <property type="term" value="F:pyridoxal phosphate binding"/>
    <property type="evidence" value="ECO:0007669"/>
    <property type="project" value="UniProtKB-UniRule"/>
</dbReference>
<dbReference type="Proteomes" id="UP000199391">
    <property type="component" value="Unassembled WGS sequence"/>
</dbReference>
<dbReference type="GO" id="GO:0009102">
    <property type="term" value="P:biotin biosynthetic process"/>
    <property type="evidence" value="ECO:0007669"/>
    <property type="project" value="UniProtKB-UniRule"/>
</dbReference>
<dbReference type="InterPro" id="IPR022834">
    <property type="entry name" value="AONS_Proteobacteria"/>
</dbReference>
<evidence type="ECO:0000256" key="1">
    <source>
        <dbReference type="ARBA" id="ARBA00001933"/>
    </source>
</evidence>
<keyword evidence="12" id="KW-1185">Reference proteome</keyword>
<name>A0A1I7G2W7_9BURK</name>
<evidence type="ECO:0000256" key="2">
    <source>
        <dbReference type="ARBA" id="ARBA00004746"/>
    </source>
</evidence>
<feature type="binding site" evidence="8">
    <location>
        <position position="139"/>
    </location>
    <ligand>
        <name>substrate</name>
    </ligand>
</feature>
<evidence type="ECO:0000313" key="11">
    <source>
        <dbReference type="EMBL" id="SFU42792.1"/>
    </source>
</evidence>
<dbReference type="STRING" id="1035707.SAMN05216552_10034"/>
<dbReference type="InterPro" id="IPR015421">
    <property type="entry name" value="PyrdxlP-dep_Trfase_major"/>
</dbReference>
<organism evidence="11 12">
    <name type="scientific">Pseudoduganella namucuonensis</name>
    <dbReference type="NCBI Taxonomy" id="1035707"/>
    <lineage>
        <taxon>Bacteria</taxon>
        <taxon>Pseudomonadati</taxon>
        <taxon>Pseudomonadota</taxon>
        <taxon>Betaproteobacteria</taxon>
        <taxon>Burkholderiales</taxon>
        <taxon>Oxalobacteraceae</taxon>
        <taxon>Telluria group</taxon>
        <taxon>Pseudoduganella</taxon>
    </lineage>
</organism>
<evidence type="ECO:0000256" key="9">
    <source>
        <dbReference type="PIRSR" id="PIRSR604723-51"/>
    </source>
</evidence>
<evidence type="ECO:0000313" key="12">
    <source>
        <dbReference type="Proteomes" id="UP000199391"/>
    </source>
</evidence>
<feature type="binding site" evidence="8">
    <location>
        <position position="241"/>
    </location>
    <ligand>
        <name>pyridoxal 5'-phosphate</name>
        <dbReference type="ChEBI" id="CHEBI:597326"/>
    </ligand>
</feature>
<comment type="cofactor">
    <cofactor evidence="1 8 9">
        <name>pyridoxal 5'-phosphate</name>
        <dbReference type="ChEBI" id="CHEBI:597326"/>
    </cofactor>
</comment>
<reference evidence="12" key="1">
    <citation type="submission" date="2016-10" db="EMBL/GenBank/DDBJ databases">
        <authorList>
            <person name="Varghese N."/>
            <person name="Submissions S."/>
        </authorList>
    </citation>
    <scope>NUCLEOTIDE SEQUENCE [LARGE SCALE GENOMIC DNA]</scope>
    <source>
        <strain evidence="12">CGMCC 1.11014</strain>
    </source>
</reference>
<evidence type="ECO:0000256" key="5">
    <source>
        <dbReference type="ARBA" id="ARBA00022756"/>
    </source>
</evidence>
<evidence type="ECO:0000256" key="8">
    <source>
        <dbReference type="HAMAP-Rule" id="MF_01693"/>
    </source>
</evidence>
<dbReference type="EC" id="2.3.1.47" evidence="8"/>
<dbReference type="EMBL" id="FPBO01000003">
    <property type="protein sequence ID" value="SFU42792.1"/>
    <property type="molecule type" value="Genomic_DNA"/>
</dbReference>
<dbReference type="OrthoDB" id="9807157at2"/>
<evidence type="ECO:0000256" key="6">
    <source>
        <dbReference type="ARBA" id="ARBA00022898"/>
    </source>
</evidence>
<comment type="catalytic activity">
    <reaction evidence="7 8">
        <text>6-carboxyhexanoyl-[ACP] + L-alanine + H(+) = (8S)-8-amino-7-oxononanoate + holo-[ACP] + CO2</text>
        <dbReference type="Rhea" id="RHEA:42288"/>
        <dbReference type="Rhea" id="RHEA-COMP:9685"/>
        <dbReference type="Rhea" id="RHEA-COMP:9955"/>
        <dbReference type="ChEBI" id="CHEBI:15378"/>
        <dbReference type="ChEBI" id="CHEBI:16526"/>
        <dbReference type="ChEBI" id="CHEBI:57972"/>
        <dbReference type="ChEBI" id="CHEBI:64479"/>
        <dbReference type="ChEBI" id="CHEBI:78846"/>
        <dbReference type="ChEBI" id="CHEBI:149468"/>
        <dbReference type="EC" id="2.3.1.47"/>
    </reaction>
</comment>
<dbReference type="PANTHER" id="PTHR13693:SF100">
    <property type="entry name" value="8-AMINO-7-OXONONANOATE SYNTHASE"/>
    <property type="match status" value="1"/>
</dbReference>
<dbReference type="InterPro" id="IPR050087">
    <property type="entry name" value="AON_synthase_class-II"/>
</dbReference>
<dbReference type="HAMAP" id="MF_01693">
    <property type="entry name" value="BioF_aminotrans_2"/>
    <property type="match status" value="1"/>
</dbReference>
<keyword evidence="5 8" id="KW-0093">Biotin biosynthesis</keyword>
<dbReference type="Pfam" id="PF00155">
    <property type="entry name" value="Aminotran_1_2"/>
    <property type="match status" value="1"/>
</dbReference>
<accession>A0A1I7G2W7</accession>
<dbReference type="SUPFAM" id="SSF53383">
    <property type="entry name" value="PLP-dependent transferases"/>
    <property type="match status" value="1"/>
</dbReference>
<dbReference type="InterPro" id="IPR015422">
    <property type="entry name" value="PyrdxlP-dep_Trfase_small"/>
</dbReference>
<feature type="binding site" evidence="8">
    <location>
        <position position="360"/>
    </location>
    <ligand>
        <name>substrate</name>
    </ligand>
</feature>
<feature type="binding site" evidence="8">
    <location>
        <begin position="112"/>
        <end position="113"/>
    </location>
    <ligand>
        <name>pyridoxal 5'-phosphate</name>
        <dbReference type="ChEBI" id="CHEBI:597326"/>
    </ligand>
</feature>
<comment type="subunit">
    <text evidence="3 8">Homodimer.</text>
</comment>
<feature type="binding site" evidence="8">
    <location>
        <position position="185"/>
    </location>
    <ligand>
        <name>pyridoxal 5'-phosphate</name>
        <dbReference type="ChEBI" id="CHEBI:597326"/>
    </ligand>
</feature>
<feature type="modified residue" description="N6-(pyridoxal phosphate)lysine" evidence="8 9">
    <location>
        <position position="244"/>
    </location>
</feature>
<keyword evidence="6 8" id="KW-0663">Pyridoxal phosphate</keyword>
<comment type="pathway">
    <text evidence="2 8">Cofactor biosynthesis; biotin biosynthesis.</text>
</comment>
<dbReference type="InterPro" id="IPR004839">
    <property type="entry name" value="Aminotransferase_I/II_large"/>
</dbReference>
<comment type="function">
    <text evidence="8">Catalyzes the decarboxylative condensation of pimeloyl-[acyl-carrier protein] and L-alanine to produce 8-amino-7-oxononanoate (AON), [acyl-carrier protein], and carbon dioxide.</text>
</comment>
<proteinExistence type="inferred from homology"/>
<dbReference type="InterPro" id="IPR015424">
    <property type="entry name" value="PyrdxlP-dep_Trfase"/>
</dbReference>
<comment type="similarity">
    <text evidence="8">Belongs to the class-II pyridoxal-phosphate-dependent aminotransferase family. BioF subfamily.</text>
</comment>
<feature type="binding site" evidence="8">
    <location>
        <position position="213"/>
    </location>
    <ligand>
        <name>pyridoxal 5'-phosphate</name>
        <dbReference type="ChEBI" id="CHEBI:597326"/>
    </ligand>
</feature>
<dbReference type="InterPro" id="IPR004723">
    <property type="entry name" value="AONS_Archaea/Proteobacteria"/>
</dbReference>
<protein>
    <recommendedName>
        <fullName evidence="8">8-amino-7-oxononanoate synthase</fullName>
        <shortName evidence="8">AONS</shortName>
        <ecNumber evidence="8">2.3.1.47</ecNumber>
    </recommendedName>
    <alternativeName>
        <fullName evidence="8">7-keto-8-amino-pelargonic acid synthase</fullName>
        <shortName evidence="8">7-KAP synthase</shortName>
        <shortName evidence="8">KAPA synthase</shortName>
    </alternativeName>
    <alternativeName>
        <fullName evidence="8">8-amino-7-ketopelargonate synthase</fullName>
    </alternativeName>
</protein>
<evidence type="ECO:0000256" key="7">
    <source>
        <dbReference type="ARBA" id="ARBA00047715"/>
    </source>
</evidence>
<sequence length="398" mass="42458">MELLAKLQTQLDDLEARSLIRKRRTVETPCGPRLRVDGRDMLCFSSNDYLSLAGHPRVAEALREGVSLYGAGSGASHLISGHSRAHAELEERLADFVGPYLESPRALYFCTGYMANLGVLNGLAAGDKNTEIFSESLNHASLIDGARLSRTALKVYPHADVAALAVLLADSTATNKIVVTDSVFSMDGDLAPLPELLALCERHGAWLVVDDAHGFGTLGESGRGALEHFDLRSPHLVYMGTLGKAAGVGGAFVAAHKVVIETLIQKSRPYIFTTGAPPALAHALLASVDIIAGDEGRERRAHLQALVGQMERGLQLERWRLLPSRTAIQPVVIGENAETMRAATALYAQGLWVGGIRPPTVPVGTARLRVALAAGHTAAEVGQLIAALNALERTNHES</sequence>
<dbReference type="RefSeq" id="WP_093553761.1">
    <property type="nucleotide sequence ID" value="NZ_FPBO01000003.1"/>
</dbReference>
<dbReference type="AlphaFoldDB" id="A0A1I7G2W7"/>
<evidence type="ECO:0000256" key="4">
    <source>
        <dbReference type="ARBA" id="ARBA00022679"/>
    </source>
</evidence>
<keyword evidence="4 8" id="KW-0808">Transferase</keyword>